<dbReference type="EMBL" id="FQVU01000001">
    <property type="protein sequence ID" value="SHF56820.1"/>
    <property type="molecule type" value="Genomic_DNA"/>
</dbReference>
<evidence type="ECO:0000313" key="4">
    <source>
        <dbReference type="Proteomes" id="UP000186132"/>
    </source>
</evidence>
<proteinExistence type="predicted"/>
<dbReference type="InterPro" id="IPR036250">
    <property type="entry name" value="AcylCo_DH-like_C"/>
</dbReference>
<dbReference type="AlphaFoldDB" id="A0A1M5CQ08"/>
<dbReference type="SUPFAM" id="SSF47203">
    <property type="entry name" value="Acyl-CoA dehydrogenase C-terminal domain-like"/>
    <property type="match status" value="1"/>
</dbReference>
<dbReference type="OrthoDB" id="4074409at2"/>
<name>A0A1M5CQ08_9ACTN</name>
<dbReference type="STRING" id="1206085.SAMN05443575_0314"/>
<accession>A0A1M5CQ08</accession>
<dbReference type="Gene3D" id="1.20.140.10">
    <property type="entry name" value="Butyryl-CoA Dehydrogenase, subunit A, domain 3"/>
    <property type="match status" value="1"/>
</dbReference>
<feature type="domain" description="Acyl-CoA dehydrogenase/oxidase C-terminal" evidence="2">
    <location>
        <begin position="152"/>
        <end position="272"/>
    </location>
</feature>
<dbReference type="RefSeq" id="WP_073385066.1">
    <property type="nucleotide sequence ID" value="NZ_FQVU01000001.1"/>
</dbReference>
<evidence type="ECO:0000256" key="1">
    <source>
        <dbReference type="ARBA" id="ARBA00022630"/>
    </source>
</evidence>
<gene>
    <name evidence="3" type="ORF">SAMN05443575_0314</name>
</gene>
<evidence type="ECO:0000313" key="3">
    <source>
        <dbReference type="EMBL" id="SHF56820.1"/>
    </source>
</evidence>
<dbReference type="PANTHER" id="PTHR43884:SF12">
    <property type="entry name" value="ISOVALERYL-COA DEHYDROGENASE, MITOCHONDRIAL-RELATED"/>
    <property type="match status" value="1"/>
</dbReference>
<sequence>MKIEDDPLLRRLGSALAAALGSVAPASPEAATAALAALAGLDAFAYERPATRDGFDLGVSCGIVVAEELGRAGLPDVYGAAVLLDSLAAWPGPERPALLGSMDARVSCPGHGDVSVASTGTAAALTTPDGATGRRVLLELGPVDAVGAHPSIAAARARHAAYLVGLTAAALTAAIGHADRRRQFGRRLAEFQGVTLPLARHVVEHRAARLLVGRAAHALDTAAPRGTVLATQALALATETALSTARTAVQTLGALGMSDQAPTGALLLAVRRELTRFGRSTDLWAEVGAAVLRPEPAQPAQVG</sequence>
<dbReference type="PANTHER" id="PTHR43884">
    <property type="entry name" value="ACYL-COA DEHYDROGENASE"/>
    <property type="match status" value="1"/>
</dbReference>
<dbReference type="GO" id="GO:0003995">
    <property type="term" value="F:acyl-CoA dehydrogenase activity"/>
    <property type="evidence" value="ECO:0007669"/>
    <property type="project" value="TreeGrafter"/>
</dbReference>
<keyword evidence="4" id="KW-1185">Reference proteome</keyword>
<dbReference type="InterPro" id="IPR009075">
    <property type="entry name" value="AcylCo_DH/oxidase_C"/>
</dbReference>
<dbReference type="Pfam" id="PF00441">
    <property type="entry name" value="Acyl-CoA_dh_1"/>
    <property type="match status" value="1"/>
</dbReference>
<evidence type="ECO:0000259" key="2">
    <source>
        <dbReference type="Pfam" id="PF00441"/>
    </source>
</evidence>
<reference evidence="3 4" key="1">
    <citation type="submission" date="2016-11" db="EMBL/GenBank/DDBJ databases">
        <authorList>
            <person name="Jaros S."/>
            <person name="Januszkiewicz K."/>
            <person name="Wedrychowicz H."/>
        </authorList>
    </citation>
    <scope>NUCLEOTIDE SEQUENCE [LARGE SCALE GENOMIC DNA]</scope>
    <source>
        <strain evidence="3 4">DSM 45627</strain>
    </source>
</reference>
<keyword evidence="1" id="KW-0285">Flavoprotein</keyword>
<dbReference type="Proteomes" id="UP000186132">
    <property type="component" value="Unassembled WGS sequence"/>
</dbReference>
<protein>
    <submittedName>
        <fullName evidence="3">Acyl-CoA dehydrogenase, C-terminal domain</fullName>
    </submittedName>
</protein>
<organism evidence="3 4">
    <name type="scientific">Jatrophihabitans endophyticus</name>
    <dbReference type="NCBI Taxonomy" id="1206085"/>
    <lineage>
        <taxon>Bacteria</taxon>
        <taxon>Bacillati</taxon>
        <taxon>Actinomycetota</taxon>
        <taxon>Actinomycetes</taxon>
        <taxon>Jatrophihabitantales</taxon>
        <taxon>Jatrophihabitantaceae</taxon>
        <taxon>Jatrophihabitans</taxon>
    </lineage>
</organism>